<keyword evidence="2 3" id="KW-0802">TPR repeat</keyword>
<evidence type="ECO:0000256" key="3">
    <source>
        <dbReference type="PROSITE-ProRule" id="PRU00339"/>
    </source>
</evidence>
<dbReference type="Pfam" id="PF13181">
    <property type="entry name" value="TPR_8"/>
    <property type="match status" value="1"/>
</dbReference>
<evidence type="ECO:0000256" key="1">
    <source>
        <dbReference type="ARBA" id="ARBA00022737"/>
    </source>
</evidence>
<organism evidence="4 6">
    <name type="scientific">Adineta steineri</name>
    <dbReference type="NCBI Taxonomy" id="433720"/>
    <lineage>
        <taxon>Eukaryota</taxon>
        <taxon>Metazoa</taxon>
        <taxon>Spiralia</taxon>
        <taxon>Gnathifera</taxon>
        <taxon>Rotifera</taxon>
        <taxon>Eurotatoria</taxon>
        <taxon>Bdelloidea</taxon>
        <taxon>Adinetida</taxon>
        <taxon>Adinetidae</taxon>
        <taxon>Adineta</taxon>
    </lineage>
</organism>
<accession>A0A813Q5A2</accession>
<feature type="repeat" description="TPR" evidence="3">
    <location>
        <begin position="116"/>
        <end position="149"/>
    </location>
</feature>
<dbReference type="EMBL" id="CAJNOE010000027">
    <property type="protein sequence ID" value="CAF0762296.1"/>
    <property type="molecule type" value="Genomic_DNA"/>
</dbReference>
<dbReference type="SUPFAM" id="SSF48452">
    <property type="entry name" value="TPR-like"/>
    <property type="match status" value="2"/>
</dbReference>
<dbReference type="Gene3D" id="1.25.40.10">
    <property type="entry name" value="Tetratricopeptide repeat domain"/>
    <property type="match status" value="4"/>
</dbReference>
<dbReference type="Proteomes" id="UP000663860">
    <property type="component" value="Unassembled WGS sequence"/>
</dbReference>
<name>A0A813Q5A2_9BILA</name>
<proteinExistence type="predicted"/>
<dbReference type="Proteomes" id="UP000663868">
    <property type="component" value="Unassembled WGS sequence"/>
</dbReference>
<protein>
    <recommendedName>
        <fullName evidence="7">Tetratricopeptide repeat protein</fullName>
    </recommendedName>
</protein>
<dbReference type="PANTHER" id="PTHR44858">
    <property type="entry name" value="TETRATRICOPEPTIDE REPEAT PROTEIN 6"/>
    <property type="match status" value="1"/>
</dbReference>
<dbReference type="AlphaFoldDB" id="A0A813Q5A2"/>
<dbReference type="EMBL" id="CAJOBB010004719">
    <property type="protein sequence ID" value="CAF4100455.1"/>
    <property type="molecule type" value="Genomic_DNA"/>
</dbReference>
<dbReference type="InterPro" id="IPR050498">
    <property type="entry name" value="Ycf3"/>
</dbReference>
<dbReference type="InterPro" id="IPR011990">
    <property type="entry name" value="TPR-like_helical_dom_sf"/>
</dbReference>
<dbReference type="SMART" id="SM00028">
    <property type="entry name" value="TPR"/>
    <property type="match status" value="7"/>
</dbReference>
<dbReference type="InterPro" id="IPR019734">
    <property type="entry name" value="TPR_rpt"/>
</dbReference>
<comment type="caution">
    <text evidence="4">The sequence shown here is derived from an EMBL/GenBank/DDBJ whole genome shotgun (WGS) entry which is preliminary data.</text>
</comment>
<evidence type="ECO:0000256" key="2">
    <source>
        <dbReference type="ARBA" id="ARBA00022803"/>
    </source>
</evidence>
<evidence type="ECO:0000313" key="6">
    <source>
        <dbReference type="Proteomes" id="UP000663860"/>
    </source>
</evidence>
<evidence type="ECO:0000313" key="4">
    <source>
        <dbReference type="EMBL" id="CAF0762296.1"/>
    </source>
</evidence>
<feature type="repeat" description="TPR" evidence="3">
    <location>
        <begin position="37"/>
        <end position="70"/>
    </location>
</feature>
<evidence type="ECO:0000313" key="5">
    <source>
        <dbReference type="EMBL" id="CAF4100455.1"/>
    </source>
</evidence>
<dbReference type="PROSITE" id="PS50005">
    <property type="entry name" value="TPR"/>
    <property type="match status" value="2"/>
</dbReference>
<reference evidence="4" key="1">
    <citation type="submission" date="2021-02" db="EMBL/GenBank/DDBJ databases">
        <authorList>
            <person name="Nowell W R."/>
        </authorList>
    </citation>
    <scope>NUCLEOTIDE SEQUENCE</scope>
</reference>
<keyword evidence="1" id="KW-0677">Repeat</keyword>
<gene>
    <name evidence="4" type="ORF">IZO911_LOCUS4790</name>
    <name evidence="5" type="ORF">KXQ929_LOCUS34497</name>
</gene>
<evidence type="ECO:0008006" key="7">
    <source>
        <dbReference type="Google" id="ProtNLM"/>
    </source>
</evidence>
<dbReference type="PANTHER" id="PTHR44858:SF1">
    <property type="entry name" value="UDP-N-ACETYLGLUCOSAMINE--PEPTIDE N-ACETYLGLUCOSAMINYLTRANSFERASE SPINDLY-RELATED"/>
    <property type="match status" value="1"/>
</dbReference>
<sequence length="827" mass="95439">MATVARIDTGLEYARNKLYEDAEKEFTSLITGYSTNADAFYYRGCVYIHLSEYEKAINDFNVAISLINLSPKYELSVLYKRGYAKIKANQFDSALDDYRHYLKQCESDTKLKNLMHKGLFQMGIIYAALNQYESAIDHFTKAIYSSANTEEDKQKLYYLYRGRAYACCANYTKAQEDLNLVLAQSKDSFIKGCAYNELGQHQDALREFDSLTKPNENKSKLAETFNDHILFRRGVSYGCLKKHEEALRDFQHALQDSAQSASNITDRILFRKGMSNMALDNPHQALIDFNQSTELKKNQSDVFYARSMLHYTLGRYDAAVYDQYKAMELERRSLPLASDHKTTYYTDKNDINHNTYIYYENRIHEAKNLWKNNKNTLNEADFHRLIAEYLQKQASYSKDPLTTYKSARGHIQSARTLSHGSQKKDYVDLIVNSLCLAQWLSKKYSSRNMPVSDIEKYIKCAVGSIKDMSNLLDKCVLEGDWSNIIKVLHNQQYKSNIQHKCYFDIIRIEYTRDQLEKTGMIQKAMKYFDDSPAQQEFYGFLVIRLCNLFDGIRMASSGILSHSLEGNLTKASWIFKLLGELFEFAPVGSEYGKKVFGLCESGLKKLDETRIENALNHIAILGDQTTFNETANAIAIELTTMYENQIKRFPTKTEEDRTDATDSNQQKLNCCSKCASCFKRCGQCLCRQKSRLLNEAEQTTIQTIVEYGIGLFLICLTTLSAKDIKNLIDIQNVFVKAVCRPSKMNIPYALALVSEVKLKNDKEDEYWNPYDFFRRPAICFEDKTVVARNERDQEKFGCRKPTSEEEVLLKTKPTELEKYGFKIIINK</sequence>